<evidence type="ECO:0000256" key="3">
    <source>
        <dbReference type="ARBA" id="ARBA00022833"/>
    </source>
</evidence>
<evidence type="ECO:0000256" key="1">
    <source>
        <dbReference type="ARBA" id="ARBA00022723"/>
    </source>
</evidence>
<dbReference type="Pfam" id="PF13695">
    <property type="entry name" value="Zn_ribbon_3CxxC"/>
    <property type="match status" value="1"/>
</dbReference>
<reference evidence="5 6" key="1">
    <citation type="submission" date="2018-06" db="EMBL/GenBank/DDBJ databases">
        <title>Comparative genomics reveals the genomic features of Rhizophagus irregularis, R. cerebriforme, R. diaphanum and Gigaspora rosea, and their symbiotic lifestyle signature.</title>
        <authorList>
            <person name="Morin E."/>
            <person name="San Clemente H."/>
            <person name="Chen E.C.H."/>
            <person name="De La Providencia I."/>
            <person name="Hainaut M."/>
            <person name="Kuo A."/>
            <person name="Kohler A."/>
            <person name="Murat C."/>
            <person name="Tang N."/>
            <person name="Roy S."/>
            <person name="Loubradou J."/>
            <person name="Henrissat B."/>
            <person name="Grigoriev I.V."/>
            <person name="Corradi N."/>
            <person name="Roux C."/>
            <person name="Martin F.M."/>
        </authorList>
    </citation>
    <scope>NUCLEOTIDE SEQUENCE [LARGE SCALE GENOMIC DNA]</scope>
    <source>
        <strain evidence="5 6">DAOM 227022</strain>
    </source>
</reference>
<evidence type="ECO:0000256" key="2">
    <source>
        <dbReference type="ARBA" id="ARBA00022771"/>
    </source>
</evidence>
<dbReference type="GO" id="GO:0008270">
    <property type="term" value="F:zinc ion binding"/>
    <property type="evidence" value="ECO:0007669"/>
    <property type="project" value="UniProtKB-KW"/>
</dbReference>
<evidence type="ECO:0000313" key="6">
    <source>
        <dbReference type="Proteomes" id="UP000265703"/>
    </source>
</evidence>
<dbReference type="OrthoDB" id="2395818at2759"/>
<comment type="caution">
    <text evidence="5">The sequence shown here is derived from an EMBL/GenBank/DDBJ whole genome shotgun (WGS) entry which is preliminary data.</text>
</comment>
<protein>
    <recommendedName>
        <fullName evidence="4">3CxxC-type domain-containing protein</fullName>
    </recommendedName>
</protein>
<dbReference type="Proteomes" id="UP000265703">
    <property type="component" value="Unassembled WGS sequence"/>
</dbReference>
<name>A0A397TDA1_9GLOM</name>
<sequence>MEDNSTSSSSPPRPYVAKNQGDKWRHRGITYCRVFGDWQCEMCLRKWTSGYTWVAIKKYEQNLDASHFKNKKDRVYQRCEPCAKKSPNKHEAKLLDYRPLEKVKRVKGPAHKRKLCGKCKKGDMAICDKFRGIGETRNKSRN</sequence>
<organism evidence="5 6">
    <name type="scientific">Glomus cerebriforme</name>
    <dbReference type="NCBI Taxonomy" id="658196"/>
    <lineage>
        <taxon>Eukaryota</taxon>
        <taxon>Fungi</taxon>
        <taxon>Fungi incertae sedis</taxon>
        <taxon>Mucoromycota</taxon>
        <taxon>Glomeromycotina</taxon>
        <taxon>Glomeromycetes</taxon>
        <taxon>Glomerales</taxon>
        <taxon>Glomeraceae</taxon>
        <taxon>Glomus</taxon>
    </lineage>
</organism>
<gene>
    <name evidence="5" type="ORF">C1645_803613</name>
</gene>
<accession>A0A397TDA1</accession>
<proteinExistence type="predicted"/>
<keyword evidence="3" id="KW-0862">Zinc</keyword>
<keyword evidence="2" id="KW-0863">Zinc-finger</keyword>
<dbReference type="AlphaFoldDB" id="A0A397TDA1"/>
<dbReference type="EMBL" id="QKYT01000084">
    <property type="protein sequence ID" value="RIA94297.1"/>
    <property type="molecule type" value="Genomic_DNA"/>
</dbReference>
<evidence type="ECO:0000259" key="4">
    <source>
        <dbReference type="Pfam" id="PF13695"/>
    </source>
</evidence>
<keyword evidence="6" id="KW-1185">Reference proteome</keyword>
<dbReference type="InterPro" id="IPR027377">
    <property type="entry name" value="ZAR1/RTP1-5-like_Znf-3CxxC"/>
</dbReference>
<feature type="domain" description="3CxxC-type" evidence="4">
    <location>
        <begin position="33"/>
        <end position="122"/>
    </location>
</feature>
<keyword evidence="1" id="KW-0479">Metal-binding</keyword>
<evidence type="ECO:0000313" key="5">
    <source>
        <dbReference type="EMBL" id="RIA94297.1"/>
    </source>
</evidence>